<protein>
    <submittedName>
        <fullName evidence="1">Uncharacterized protein</fullName>
    </submittedName>
</protein>
<dbReference type="EMBL" id="JACHBF010000005">
    <property type="protein sequence ID" value="MBB6491971.1"/>
    <property type="molecule type" value="Genomic_DNA"/>
</dbReference>
<comment type="caution">
    <text evidence="1">The sequence shown here is derived from an EMBL/GenBank/DDBJ whole genome shotgun (WGS) entry which is preliminary data.</text>
</comment>
<evidence type="ECO:0000313" key="1">
    <source>
        <dbReference type="EMBL" id="MBB6491971.1"/>
    </source>
</evidence>
<sequence length="63" mass="6877">MGNYDRLDAGQAPHPGFEAARLILTRTGRATSTARTCLLGRGPQLRRRAIVLGYPDGNNILKQ</sequence>
<evidence type="ECO:0000313" key="2">
    <source>
        <dbReference type="Proteomes" id="UP000526625"/>
    </source>
</evidence>
<accession>A0ABR6QYS2</accession>
<gene>
    <name evidence="1" type="ORF">GGD45_002373</name>
</gene>
<name>A0ABR6QYS2_RHITR</name>
<dbReference type="Proteomes" id="UP000526625">
    <property type="component" value="Unassembled WGS sequence"/>
</dbReference>
<organism evidence="1 2">
    <name type="scientific">Rhizobium tropici</name>
    <dbReference type="NCBI Taxonomy" id="398"/>
    <lineage>
        <taxon>Bacteria</taxon>
        <taxon>Pseudomonadati</taxon>
        <taxon>Pseudomonadota</taxon>
        <taxon>Alphaproteobacteria</taxon>
        <taxon>Hyphomicrobiales</taxon>
        <taxon>Rhizobiaceae</taxon>
        <taxon>Rhizobium/Agrobacterium group</taxon>
        <taxon>Rhizobium</taxon>
    </lineage>
</organism>
<reference evidence="1 2" key="1">
    <citation type="submission" date="2020-08" db="EMBL/GenBank/DDBJ databases">
        <title>Genomic Encyclopedia of Type Strains, Phase IV (KMG-V): Genome sequencing to study the core and pangenomes of soil and plant-associated prokaryotes.</title>
        <authorList>
            <person name="Whitman W."/>
        </authorList>
    </citation>
    <scope>NUCLEOTIDE SEQUENCE [LARGE SCALE GENOMIC DNA]</scope>
    <source>
        <strain evidence="1 2">SEMIA 4059</strain>
    </source>
</reference>
<keyword evidence="2" id="KW-1185">Reference proteome</keyword>
<proteinExistence type="predicted"/>